<proteinExistence type="predicted"/>
<keyword evidence="1" id="KW-0433">Leucine-rich repeat</keyword>
<dbReference type="Ensembl" id="ENSOSIT00000054536.1">
    <property type="protein sequence ID" value="ENSOSIP00000051952.1"/>
    <property type="gene ID" value="ENSOSIG00000024017.1"/>
</dbReference>
<dbReference type="PROSITE" id="PS51450">
    <property type="entry name" value="LRR"/>
    <property type="match status" value="1"/>
</dbReference>
<dbReference type="GeneTree" id="ENSGT00940000160039"/>
<dbReference type="InterPro" id="IPR032675">
    <property type="entry name" value="LRR_dom_sf"/>
</dbReference>
<reference evidence="4" key="1">
    <citation type="submission" date="2025-08" db="UniProtKB">
        <authorList>
            <consortium name="Ensembl"/>
        </authorList>
    </citation>
    <scope>IDENTIFICATION</scope>
</reference>
<sequence length="225" mass="25430">MLPRLCLFAPLESLNLYHNCIKCIPEAIINLQMLTYLDISSLERDISCFAEARLPMPLFAVLKVGQSFIFLHSRNLLSVLPKYLFNLPLKVLLDFSCNKITEIPPAYRKLSQLQTIILDNNPMQSPPAQVCGFTIRLCLCFQTWIKRGTLFCSNCKSSACGHSLCVFVCSDLPKGKSSHFQVSKHPSLQDRKEARHSGPPNSWKTLSPTALPDRQVRAALIKFMF</sequence>
<dbReference type="InterPro" id="IPR050216">
    <property type="entry name" value="LRR_domain-containing"/>
</dbReference>
<dbReference type="SUPFAM" id="SSF52058">
    <property type="entry name" value="L domain-like"/>
    <property type="match status" value="1"/>
</dbReference>
<evidence type="ECO:0000256" key="1">
    <source>
        <dbReference type="ARBA" id="ARBA00022614"/>
    </source>
</evidence>
<dbReference type="InterPro" id="IPR001611">
    <property type="entry name" value="Leu-rich_rpt"/>
</dbReference>
<evidence type="ECO:0000256" key="2">
    <source>
        <dbReference type="ARBA" id="ARBA00022737"/>
    </source>
</evidence>
<accession>A0A8C8A217</accession>
<dbReference type="Proteomes" id="UP000694383">
    <property type="component" value="Unplaced"/>
</dbReference>
<evidence type="ECO:0000256" key="3">
    <source>
        <dbReference type="SAM" id="MobiDB-lite"/>
    </source>
</evidence>
<reference evidence="4" key="2">
    <citation type="submission" date="2025-09" db="UniProtKB">
        <authorList>
            <consortium name="Ensembl"/>
        </authorList>
    </citation>
    <scope>IDENTIFICATION</scope>
</reference>
<dbReference type="PANTHER" id="PTHR48051">
    <property type="match status" value="1"/>
</dbReference>
<name>A0A8C8A217_9TELE</name>
<dbReference type="AlphaFoldDB" id="A0A8C8A217"/>
<feature type="compositionally biased region" description="Basic and acidic residues" evidence="3">
    <location>
        <begin position="187"/>
        <end position="196"/>
    </location>
</feature>
<keyword evidence="2" id="KW-0677">Repeat</keyword>
<organism evidence="4 5">
    <name type="scientific">Oryzias sinensis</name>
    <name type="common">Chinese medaka</name>
    <dbReference type="NCBI Taxonomy" id="183150"/>
    <lineage>
        <taxon>Eukaryota</taxon>
        <taxon>Metazoa</taxon>
        <taxon>Chordata</taxon>
        <taxon>Craniata</taxon>
        <taxon>Vertebrata</taxon>
        <taxon>Euteleostomi</taxon>
        <taxon>Actinopterygii</taxon>
        <taxon>Neopterygii</taxon>
        <taxon>Teleostei</taxon>
        <taxon>Neoteleostei</taxon>
        <taxon>Acanthomorphata</taxon>
        <taxon>Ovalentaria</taxon>
        <taxon>Atherinomorphae</taxon>
        <taxon>Beloniformes</taxon>
        <taxon>Adrianichthyidae</taxon>
        <taxon>Oryziinae</taxon>
        <taxon>Oryzias</taxon>
    </lineage>
</organism>
<evidence type="ECO:0000313" key="4">
    <source>
        <dbReference type="Ensembl" id="ENSOSIP00000051952.1"/>
    </source>
</evidence>
<keyword evidence="5" id="KW-1185">Reference proteome</keyword>
<feature type="compositionally biased region" description="Polar residues" evidence="3">
    <location>
        <begin position="199"/>
        <end position="208"/>
    </location>
</feature>
<dbReference type="PANTHER" id="PTHR48051:SF21">
    <property type="entry name" value="CALPONIN-HOMOLOGY (CH) DOMAIN-CONTAINING PROTEIN"/>
    <property type="match status" value="1"/>
</dbReference>
<protein>
    <submittedName>
        <fullName evidence="4">Uncharacterized protein</fullName>
    </submittedName>
</protein>
<dbReference type="Gene3D" id="3.80.10.10">
    <property type="entry name" value="Ribonuclease Inhibitor"/>
    <property type="match status" value="1"/>
</dbReference>
<evidence type="ECO:0000313" key="5">
    <source>
        <dbReference type="Proteomes" id="UP000694383"/>
    </source>
</evidence>
<dbReference type="GO" id="GO:0005737">
    <property type="term" value="C:cytoplasm"/>
    <property type="evidence" value="ECO:0007669"/>
    <property type="project" value="TreeGrafter"/>
</dbReference>
<feature type="region of interest" description="Disordered" evidence="3">
    <location>
        <begin position="180"/>
        <end position="208"/>
    </location>
</feature>